<organism evidence="1 2">
    <name type="scientific">Thermococcus sibiricus</name>
    <dbReference type="NCBI Taxonomy" id="172049"/>
    <lineage>
        <taxon>Archaea</taxon>
        <taxon>Methanobacteriati</taxon>
        <taxon>Methanobacteriota</taxon>
        <taxon>Thermococci</taxon>
        <taxon>Thermococcales</taxon>
        <taxon>Thermococcaceae</taxon>
        <taxon>Thermococcus</taxon>
    </lineage>
</organism>
<dbReference type="AlphaFoldDB" id="A0A101ELW8"/>
<proteinExistence type="predicted"/>
<evidence type="ECO:0008006" key="3">
    <source>
        <dbReference type="Google" id="ProtNLM"/>
    </source>
</evidence>
<evidence type="ECO:0000313" key="2">
    <source>
        <dbReference type="Proteomes" id="UP000053911"/>
    </source>
</evidence>
<evidence type="ECO:0000313" key="1">
    <source>
        <dbReference type="EMBL" id="KUK17569.1"/>
    </source>
</evidence>
<dbReference type="NCBIfam" id="NF011470">
    <property type="entry name" value="PRK14887.1"/>
    <property type="match status" value="1"/>
</dbReference>
<name>A0A101ELW8_9EURY</name>
<reference evidence="2" key="1">
    <citation type="journal article" date="2015" name="MBio">
        <title>Genome-Resolved Metagenomic Analysis Reveals Roles for Candidate Phyla and Other Microbial Community Members in Biogeochemical Transformations in Oil Reservoirs.</title>
        <authorList>
            <person name="Hu P."/>
            <person name="Tom L."/>
            <person name="Singh A."/>
            <person name="Thomas B.C."/>
            <person name="Baker B.J."/>
            <person name="Piceno Y.M."/>
            <person name="Andersen G.L."/>
            <person name="Banfield J.F."/>
        </authorList>
    </citation>
    <scope>NUCLEOTIDE SEQUENCE [LARGE SCALE GENOMIC DNA]</scope>
</reference>
<dbReference type="Proteomes" id="UP000053911">
    <property type="component" value="Unassembled WGS sequence"/>
</dbReference>
<protein>
    <recommendedName>
        <fullName evidence="3">KEOPS complex subunit</fullName>
    </recommendedName>
</protein>
<dbReference type="RefSeq" id="WP_283217638.1">
    <property type="nucleotide sequence ID" value="NZ_LGFD01000020.1"/>
</dbReference>
<accession>A0A101ELW8</accession>
<comment type="caution">
    <text evidence="1">The sequence shown here is derived from an EMBL/GenBank/DDBJ whole genome shotgun (WGS) entry which is preliminary data.</text>
</comment>
<sequence>MEIKAKAEIVWEYKSEEIARAIAGAVDVDNLNLPKNFKFKTYCEDSRVITKVKYSGEIESLIVALDDLVFSVKIAEDIIKK</sequence>
<dbReference type="PATRIC" id="fig|172049.5.peg.2121"/>
<dbReference type="EMBL" id="LGFD01000020">
    <property type="protein sequence ID" value="KUK17569.1"/>
    <property type="molecule type" value="Genomic_DNA"/>
</dbReference>
<gene>
    <name evidence="1" type="ORF">XD54_1162</name>
</gene>